<keyword evidence="2" id="KW-1185">Reference proteome</keyword>
<sequence>MTGTFELKKQLNSIGLFCIIELEILKSKNKGISVNYNINDIEDFKIAIEYGIHLAFENLLLKGIKKNYHISVTKFKWITIDTTLSCVSYSSCRAVFNAFGFDSKISNPKINDIGEFIF</sequence>
<gene>
    <name evidence="1" type="ORF">H6H04_16560</name>
</gene>
<evidence type="ECO:0000313" key="1">
    <source>
        <dbReference type="EMBL" id="MBC3848009.1"/>
    </source>
</evidence>
<proteinExistence type="predicted"/>
<protein>
    <submittedName>
        <fullName evidence="1">Uncharacterized protein</fullName>
    </submittedName>
</protein>
<dbReference type="EMBL" id="JACOME010000008">
    <property type="protein sequence ID" value="MBC3848009.1"/>
    <property type="molecule type" value="Genomic_DNA"/>
</dbReference>
<dbReference type="Proteomes" id="UP000607435">
    <property type="component" value="Unassembled WGS sequence"/>
</dbReference>
<evidence type="ECO:0000313" key="2">
    <source>
        <dbReference type="Proteomes" id="UP000607435"/>
    </source>
</evidence>
<reference evidence="1 2" key="1">
    <citation type="submission" date="2020-08" db="EMBL/GenBank/DDBJ databases">
        <title>Winogradskyella ouciana sp. nov., isolated from the hadal seawater of the Mariana Trench.</title>
        <authorList>
            <person name="He X."/>
        </authorList>
    </citation>
    <scope>NUCLEOTIDE SEQUENCE [LARGE SCALE GENOMIC DNA]</scope>
    <source>
        <strain evidence="1 2">KCTC 22026</strain>
    </source>
</reference>
<accession>A0ABR6Y5M9</accession>
<organism evidence="1 2">
    <name type="scientific">Winogradskyella echinorum</name>
    <dbReference type="NCBI Taxonomy" id="538189"/>
    <lineage>
        <taxon>Bacteria</taxon>
        <taxon>Pseudomonadati</taxon>
        <taxon>Bacteroidota</taxon>
        <taxon>Flavobacteriia</taxon>
        <taxon>Flavobacteriales</taxon>
        <taxon>Flavobacteriaceae</taxon>
        <taxon>Winogradskyella</taxon>
    </lineage>
</organism>
<dbReference type="RefSeq" id="WP_186847110.1">
    <property type="nucleotide sequence ID" value="NZ_JACOME010000008.1"/>
</dbReference>
<name>A0ABR6Y5M9_9FLAO</name>
<comment type="caution">
    <text evidence="1">The sequence shown here is derived from an EMBL/GenBank/DDBJ whole genome shotgun (WGS) entry which is preliminary data.</text>
</comment>